<dbReference type="Pfam" id="PF02195">
    <property type="entry name" value="ParB_N"/>
    <property type="match status" value="1"/>
</dbReference>
<dbReference type="InterPro" id="IPR036086">
    <property type="entry name" value="ParB/Sulfiredoxin_sf"/>
</dbReference>
<dbReference type="PANTHER" id="PTHR33375">
    <property type="entry name" value="CHROMOSOME-PARTITIONING PROTEIN PARB-RELATED"/>
    <property type="match status" value="1"/>
</dbReference>
<dbReference type="RefSeq" id="WP_163462028.1">
    <property type="nucleotide sequence ID" value="NZ_JAAAMG010000004.1"/>
</dbReference>
<comment type="caution">
    <text evidence="2">The sequence shown here is derived from an EMBL/GenBank/DDBJ whole genome shotgun (WGS) entry which is preliminary data.</text>
</comment>
<dbReference type="EMBL" id="JAAAMG010000004">
    <property type="protein sequence ID" value="NDW04038.1"/>
    <property type="molecule type" value="Genomic_DNA"/>
</dbReference>
<dbReference type="PANTHER" id="PTHR33375:SF1">
    <property type="entry name" value="CHROMOSOME-PARTITIONING PROTEIN PARB-RELATED"/>
    <property type="match status" value="1"/>
</dbReference>
<accession>A0A6N9T510</accession>
<dbReference type="Proteomes" id="UP000469011">
    <property type="component" value="Unassembled WGS sequence"/>
</dbReference>
<dbReference type="AlphaFoldDB" id="A0A6N9T510"/>
<dbReference type="InterPro" id="IPR050336">
    <property type="entry name" value="Chromosome_partition/occlusion"/>
</dbReference>
<sequence>MTSISISSIDTANRLRTLDPDWVAVLAEEIAVDGLVEPIRVAQRGNGYKLITGARRIAAHLKLGWDEIEATIEDEADFADDTAVRLAEIKGHMLRGDLTALDRAVTVSAWCDLYKAENGSAKPGRKAKLAVVEGSSDEALEEMSVTMTLNWSDAAQSALRLGRKTLFRHLKIARKIDADLRARIALHPIANSQRDLMALAEMTPVRQSAIVDLLTSDPAKAETVAEAIAKLDEAPTLIKPSRVDKLVERFSGLGETDKFKFFDRNADLIEAWFARRRKKAA</sequence>
<dbReference type="SMART" id="SM00470">
    <property type="entry name" value="ParB"/>
    <property type="match status" value="1"/>
</dbReference>
<proteinExistence type="predicted"/>
<keyword evidence="3" id="KW-1185">Reference proteome</keyword>
<feature type="domain" description="ParB-like N-terminal" evidence="1">
    <location>
        <begin position="2"/>
        <end position="90"/>
    </location>
</feature>
<name>A0A6N9T510_9HYPH</name>
<evidence type="ECO:0000313" key="3">
    <source>
        <dbReference type="Proteomes" id="UP000469011"/>
    </source>
</evidence>
<evidence type="ECO:0000259" key="1">
    <source>
        <dbReference type="SMART" id="SM00470"/>
    </source>
</evidence>
<reference evidence="2 3" key="1">
    <citation type="submission" date="2020-01" db="EMBL/GenBank/DDBJ databases">
        <title>Jiella pacifica sp. nov.</title>
        <authorList>
            <person name="Xue Z."/>
            <person name="Zhu S."/>
            <person name="Chen J."/>
            <person name="Yang J."/>
        </authorList>
    </citation>
    <scope>NUCLEOTIDE SEQUENCE [LARGE SCALE GENOMIC DNA]</scope>
    <source>
        <strain evidence="2 3">40Bstr34</strain>
    </source>
</reference>
<dbReference type="GO" id="GO:0005694">
    <property type="term" value="C:chromosome"/>
    <property type="evidence" value="ECO:0007669"/>
    <property type="project" value="TreeGrafter"/>
</dbReference>
<evidence type="ECO:0000313" key="2">
    <source>
        <dbReference type="EMBL" id="NDW04038.1"/>
    </source>
</evidence>
<organism evidence="2 3">
    <name type="scientific">Jiella pacifica</name>
    <dbReference type="NCBI Taxonomy" id="2696469"/>
    <lineage>
        <taxon>Bacteria</taxon>
        <taxon>Pseudomonadati</taxon>
        <taxon>Pseudomonadota</taxon>
        <taxon>Alphaproteobacteria</taxon>
        <taxon>Hyphomicrobiales</taxon>
        <taxon>Aurantimonadaceae</taxon>
        <taxon>Jiella</taxon>
    </lineage>
</organism>
<protein>
    <submittedName>
        <fullName evidence="2">ParB N-terminal domain-containing protein</fullName>
    </submittedName>
</protein>
<dbReference type="Gene3D" id="3.90.1530.30">
    <property type="match status" value="1"/>
</dbReference>
<dbReference type="GO" id="GO:0007059">
    <property type="term" value="P:chromosome segregation"/>
    <property type="evidence" value="ECO:0007669"/>
    <property type="project" value="TreeGrafter"/>
</dbReference>
<dbReference type="SUPFAM" id="SSF110849">
    <property type="entry name" value="ParB/Sulfiredoxin"/>
    <property type="match status" value="1"/>
</dbReference>
<dbReference type="InterPro" id="IPR003115">
    <property type="entry name" value="ParB_N"/>
</dbReference>
<gene>
    <name evidence="2" type="ORF">GTK09_06305</name>
</gene>